<proteinExistence type="predicted"/>
<sequence length="128" mass="14891">MVCVLGLYSHSSRSPLCIRNLMKCLEVTIMEKEFEEMMKKQAKRQELEAELRCLQSDLQHNTSNCGDWRMAKAMEKLIVGLQDCEADNVGKFVKDWASDTYTSICDEIQNRVEKRKRVNEIEEALNEI</sequence>
<name>A0A8S5RFH4_9VIRU</name>
<protein>
    <submittedName>
        <fullName evidence="2">Uncharacterized protein</fullName>
    </submittedName>
</protein>
<keyword evidence="1" id="KW-0175">Coiled coil</keyword>
<reference evidence="2" key="1">
    <citation type="journal article" date="2021" name="Proc. Natl. Acad. Sci. U.S.A.">
        <title>A Catalog of Tens of Thousands of Viruses from Human Metagenomes Reveals Hidden Associations with Chronic Diseases.</title>
        <authorList>
            <person name="Tisza M.J."/>
            <person name="Buck C.B."/>
        </authorList>
    </citation>
    <scope>NUCLEOTIDE SEQUENCE</scope>
    <source>
        <strain evidence="2">CtQmo6</strain>
    </source>
</reference>
<evidence type="ECO:0000256" key="1">
    <source>
        <dbReference type="SAM" id="Coils"/>
    </source>
</evidence>
<feature type="coiled-coil region" evidence="1">
    <location>
        <begin position="30"/>
        <end position="64"/>
    </location>
</feature>
<evidence type="ECO:0000313" key="2">
    <source>
        <dbReference type="EMBL" id="DAE30119.1"/>
    </source>
</evidence>
<dbReference type="EMBL" id="BK059102">
    <property type="protein sequence ID" value="DAE30119.1"/>
    <property type="molecule type" value="Genomic_DNA"/>
</dbReference>
<accession>A0A8S5RFH4</accession>
<organism evidence="2">
    <name type="scientific">virus sp. ctQmo6</name>
    <dbReference type="NCBI Taxonomy" id="2827990"/>
    <lineage>
        <taxon>Viruses</taxon>
    </lineage>
</organism>